<dbReference type="EMBL" id="LMTZ01000001">
    <property type="protein sequence ID" value="KST70425.1"/>
    <property type="molecule type" value="Genomic_DNA"/>
</dbReference>
<dbReference type="OrthoDB" id="9797709at2"/>
<evidence type="ECO:0000313" key="4">
    <source>
        <dbReference type="EMBL" id="KST70425.1"/>
    </source>
</evidence>
<evidence type="ECO:0000259" key="2">
    <source>
        <dbReference type="Pfam" id="PF03625"/>
    </source>
</evidence>
<dbReference type="CDD" id="cd14797">
    <property type="entry name" value="DUF302"/>
    <property type="match status" value="1"/>
</dbReference>
<name>A0A0V7ZLL2_9CYAN</name>
<dbReference type="SUPFAM" id="SSF103247">
    <property type="entry name" value="TT1751-like"/>
    <property type="match status" value="1"/>
</dbReference>
<comment type="caution">
    <text evidence="3">The sequence shown here is derived from an EMBL/GenBank/DDBJ whole genome shotgun (WGS) entry which is preliminary data.</text>
</comment>
<evidence type="ECO:0000256" key="1">
    <source>
        <dbReference type="SAM" id="SignalP"/>
    </source>
</evidence>
<gene>
    <name evidence="3" type="ORF">BC008_21420</name>
    <name evidence="4" type="ORF">BC008_45375</name>
</gene>
<dbReference type="AlphaFoldDB" id="A0A0V7ZLL2"/>
<feature type="chain" id="PRO_5007439029" description="DUF302 domain-containing protein" evidence="1">
    <location>
        <begin position="21"/>
        <end position="190"/>
    </location>
</feature>
<accession>A0A0V7ZLL2</accession>
<dbReference type="EMBL" id="LMTZ01000108">
    <property type="protein sequence ID" value="KST65361.1"/>
    <property type="molecule type" value="Genomic_DNA"/>
</dbReference>
<keyword evidence="1" id="KW-0732">Signal</keyword>
<feature type="domain" description="DUF302" evidence="2">
    <location>
        <begin position="95"/>
        <end position="157"/>
    </location>
</feature>
<protein>
    <recommendedName>
        <fullName evidence="2">DUF302 domain-containing protein</fullName>
    </recommendedName>
</protein>
<evidence type="ECO:0000313" key="5">
    <source>
        <dbReference type="Proteomes" id="UP000053372"/>
    </source>
</evidence>
<dbReference type="Proteomes" id="UP000053372">
    <property type="component" value="Unassembled WGS sequence"/>
</dbReference>
<dbReference type="PANTHER" id="PTHR38342">
    <property type="entry name" value="SLR5037 PROTEIN"/>
    <property type="match status" value="1"/>
</dbReference>
<dbReference type="InterPro" id="IPR005180">
    <property type="entry name" value="DUF302"/>
</dbReference>
<dbReference type="Gene3D" id="3.30.310.70">
    <property type="entry name" value="TT1751-like domain"/>
    <property type="match status" value="1"/>
</dbReference>
<organism evidence="3 5">
    <name type="scientific">Mastigocoleus testarum BC008</name>
    <dbReference type="NCBI Taxonomy" id="371196"/>
    <lineage>
        <taxon>Bacteria</taxon>
        <taxon>Bacillati</taxon>
        <taxon>Cyanobacteriota</taxon>
        <taxon>Cyanophyceae</taxon>
        <taxon>Nostocales</taxon>
        <taxon>Hapalosiphonaceae</taxon>
        <taxon>Mastigocoleus</taxon>
    </lineage>
</organism>
<dbReference type="Pfam" id="PF03625">
    <property type="entry name" value="DUF302"/>
    <property type="match status" value="1"/>
</dbReference>
<feature type="signal peptide" evidence="1">
    <location>
        <begin position="1"/>
        <end position="20"/>
    </location>
</feature>
<keyword evidence="5" id="KW-1185">Reference proteome</keyword>
<sequence length="190" mass="21430">MKKILWSIAALGLLVLPAYATQGIRENSKNEIARNNKATQEIRENTNKNEIARTHRHGARRDGIVRFKSNYSVEETVKRFQSIAKEQGLNIVTTVNHQAGAESVGLELRPTQVIIFGNPRAGTPLMQCNQTAGIDLPQKALIWEDEQGQVWLGYNSPRYLFIRHRLRGCGEEALERIGNALKMLAQRVTQ</sequence>
<proteinExistence type="predicted"/>
<reference evidence="3 5" key="1">
    <citation type="journal article" date="2015" name="Genome Announc.">
        <title>Draft Genome of the Euendolithic (true boring) Cyanobacterium Mastigocoleus testarum strain BC008.</title>
        <authorList>
            <person name="Guida B.S."/>
            <person name="Garcia-Pichel F."/>
        </authorList>
    </citation>
    <scope>NUCLEOTIDE SEQUENCE [LARGE SCALE GENOMIC DNA]</scope>
    <source>
        <strain evidence="3 5">BC008</strain>
    </source>
</reference>
<dbReference type="RefSeq" id="WP_058182950.1">
    <property type="nucleotide sequence ID" value="NZ_LMTZ01000001.1"/>
</dbReference>
<dbReference type="PANTHER" id="PTHR38342:SF2">
    <property type="entry name" value="INNER MEMBRANE OR EXPORTED"/>
    <property type="match status" value="1"/>
</dbReference>
<dbReference type="InterPro" id="IPR035923">
    <property type="entry name" value="TT1751-like_sf"/>
</dbReference>
<evidence type="ECO:0000313" key="3">
    <source>
        <dbReference type="EMBL" id="KST65361.1"/>
    </source>
</evidence>